<proteinExistence type="inferred from homology"/>
<keyword evidence="9" id="KW-0676">Redox-active center</keyword>
<dbReference type="EMBL" id="CP116942">
    <property type="protein sequence ID" value="WCO67993.1"/>
    <property type="molecule type" value="Genomic_DNA"/>
</dbReference>
<evidence type="ECO:0000256" key="2">
    <source>
        <dbReference type="ARBA" id="ARBA00006214"/>
    </source>
</evidence>
<dbReference type="GO" id="GO:0048038">
    <property type="term" value="F:quinone binding"/>
    <property type="evidence" value="ECO:0007669"/>
    <property type="project" value="UniProtKB-KW"/>
</dbReference>
<feature type="transmembrane region" description="Helical" evidence="10">
    <location>
        <begin position="173"/>
        <end position="192"/>
    </location>
</feature>
<accession>A0AAE9YBC8</accession>
<reference evidence="12" key="1">
    <citation type="submission" date="2023-01" db="EMBL/GenBank/DDBJ databases">
        <title>The diversity of Class Acidimicrobiia in South China Sea sediment environments and the proposal of Iamia marina sp. nov., a novel species of the genus Iamia.</title>
        <authorList>
            <person name="He Y."/>
            <person name="Tian X."/>
        </authorList>
    </citation>
    <scope>NUCLEOTIDE SEQUENCE</scope>
    <source>
        <strain evidence="12">DSM 19957</strain>
    </source>
</reference>
<dbReference type="RefSeq" id="WP_272737510.1">
    <property type="nucleotide sequence ID" value="NZ_CP116942.1"/>
</dbReference>
<keyword evidence="4" id="KW-0874">Quinone</keyword>
<feature type="transmembrane region" description="Helical" evidence="10">
    <location>
        <begin position="74"/>
        <end position="92"/>
    </location>
</feature>
<dbReference type="SMART" id="SM00756">
    <property type="entry name" value="VKc"/>
    <property type="match status" value="1"/>
</dbReference>
<evidence type="ECO:0000313" key="12">
    <source>
        <dbReference type="EMBL" id="WCO67993.1"/>
    </source>
</evidence>
<evidence type="ECO:0000256" key="8">
    <source>
        <dbReference type="ARBA" id="ARBA00023157"/>
    </source>
</evidence>
<sequence length="199" mass="21425">MRTVDDVAPSRRYAIGLVVAGLVGVLAAATLLVEKVALLEDPDRILTCDINPVISCGSVMSTDQAEAFGFPNPLIGIVGFTVVLTLGVVLLAGAHLPRWVLGGLGLGTAFGVGFVHWLMFQSLYRIGALCPYCMAVWAVTIPLFVATVAMLVRTGTIRIRPPGLARLITDYQGVIVTVWALVVIGLVTRRFWSYWETLL</sequence>
<name>A0AAE9YBC8_9ACTN</name>
<evidence type="ECO:0000256" key="6">
    <source>
        <dbReference type="ARBA" id="ARBA00023002"/>
    </source>
</evidence>
<dbReference type="InterPro" id="IPR038354">
    <property type="entry name" value="VKOR_sf"/>
</dbReference>
<evidence type="ECO:0000256" key="9">
    <source>
        <dbReference type="ARBA" id="ARBA00023284"/>
    </source>
</evidence>
<evidence type="ECO:0000256" key="4">
    <source>
        <dbReference type="ARBA" id="ARBA00022719"/>
    </source>
</evidence>
<dbReference type="Gene3D" id="1.20.1440.130">
    <property type="entry name" value="VKOR domain"/>
    <property type="match status" value="1"/>
</dbReference>
<keyword evidence="13" id="KW-1185">Reference proteome</keyword>
<evidence type="ECO:0000256" key="7">
    <source>
        <dbReference type="ARBA" id="ARBA00023136"/>
    </source>
</evidence>
<evidence type="ECO:0000259" key="11">
    <source>
        <dbReference type="SMART" id="SM00756"/>
    </source>
</evidence>
<dbReference type="InterPro" id="IPR041714">
    <property type="entry name" value="VKOR_Actinobacteria"/>
</dbReference>
<dbReference type="Pfam" id="PF07884">
    <property type="entry name" value="VKOR"/>
    <property type="match status" value="1"/>
</dbReference>
<dbReference type="CDD" id="cd12922">
    <property type="entry name" value="VKOR_5"/>
    <property type="match status" value="1"/>
</dbReference>
<comment type="subcellular location">
    <subcellularLocation>
        <location evidence="1">Membrane</location>
        <topology evidence="1">Multi-pass membrane protein</topology>
    </subcellularLocation>
</comment>
<feature type="domain" description="Vitamin K epoxide reductase" evidence="11">
    <location>
        <begin position="10"/>
        <end position="151"/>
    </location>
</feature>
<evidence type="ECO:0000256" key="3">
    <source>
        <dbReference type="ARBA" id="ARBA00022692"/>
    </source>
</evidence>
<evidence type="ECO:0000256" key="1">
    <source>
        <dbReference type="ARBA" id="ARBA00004141"/>
    </source>
</evidence>
<dbReference type="GO" id="GO:0016491">
    <property type="term" value="F:oxidoreductase activity"/>
    <property type="evidence" value="ECO:0007669"/>
    <property type="project" value="UniProtKB-KW"/>
</dbReference>
<keyword evidence="6" id="KW-0560">Oxidoreductase</keyword>
<organism evidence="12 13">
    <name type="scientific">Iamia majanohamensis</name>
    <dbReference type="NCBI Taxonomy" id="467976"/>
    <lineage>
        <taxon>Bacteria</taxon>
        <taxon>Bacillati</taxon>
        <taxon>Actinomycetota</taxon>
        <taxon>Acidimicrobiia</taxon>
        <taxon>Acidimicrobiales</taxon>
        <taxon>Iamiaceae</taxon>
        <taxon>Iamia</taxon>
    </lineage>
</organism>
<keyword evidence="8" id="KW-1015">Disulfide bond</keyword>
<dbReference type="InterPro" id="IPR012932">
    <property type="entry name" value="VKOR"/>
</dbReference>
<dbReference type="AlphaFoldDB" id="A0AAE9YBC8"/>
<evidence type="ECO:0000313" key="13">
    <source>
        <dbReference type="Proteomes" id="UP001216390"/>
    </source>
</evidence>
<keyword evidence="7 10" id="KW-0472">Membrane</keyword>
<feature type="transmembrane region" description="Helical" evidence="10">
    <location>
        <begin position="126"/>
        <end position="152"/>
    </location>
</feature>
<dbReference type="Proteomes" id="UP001216390">
    <property type="component" value="Chromosome"/>
</dbReference>
<comment type="similarity">
    <text evidence="2">Belongs to the VKOR family.</text>
</comment>
<evidence type="ECO:0000256" key="5">
    <source>
        <dbReference type="ARBA" id="ARBA00022989"/>
    </source>
</evidence>
<dbReference type="GO" id="GO:0016020">
    <property type="term" value="C:membrane"/>
    <property type="evidence" value="ECO:0007669"/>
    <property type="project" value="UniProtKB-SubCell"/>
</dbReference>
<feature type="transmembrane region" description="Helical" evidence="10">
    <location>
        <begin position="12"/>
        <end position="33"/>
    </location>
</feature>
<gene>
    <name evidence="12" type="ORF">PO878_04550</name>
</gene>
<evidence type="ECO:0000256" key="10">
    <source>
        <dbReference type="SAM" id="Phobius"/>
    </source>
</evidence>
<keyword evidence="5 10" id="KW-1133">Transmembrane helix</keyword>
<feature type="transmembrane region" description="Helical" evidence="10">
    <location>
        <begin position="99"/>
        <end position="120"/>
    </location>
</feature>
<dbReference type="KEGG" id="ima:PO878_04550"/>
<protein>
    <submittedName>
        <fullName evidence="12">Vitamin K epoxide reductase family protein</fullName>
    </submittedName>
</protein>
<keyword evidence="3 10" id="KW-0812">Transmembrane</keyword>